<dbReference type="Proteomes" id="UP000683360">
    <property type="component" value="Unassembled WGS sequence"/>
</dbReference>
<comment type="caution">
    <text evidence="1">The sequence shown here is derived from an EMBL/GenBank/DDBJ whole genome shotgun (WGS) entry which is preliminary data.</text>
</comment>
<accession>A0A8S3S1S9</accession>
<gene>
    <name evidence="1" type="ORF">MEDL_26885</name>
</gene>
<dbReference type="EMBL" id="CAJPWZ010001319">
    <property type="protein sequence ID" value="CAG2212928.1"/>
    <property type="molecule type" value="Genomic_DNA"/>
</dbReference>
<proteinExistence type="predicted"/>
<organism evidence="1 2">
    <name type="scientific">Mytilus edulis</name>
    <name type="common">Blue mussel</name>
    <dbReference type="NCBI Taxonomy" id="6550"/>
    <lineage>
        <taxon>Eukaryota</taxon>
        <taxon>Metazoa</taxon>
        <taxon>Spiralia</taxon>
        <taxon>Lophotrochozoa</taxon>
        <taxon>Mollusca</taxon>
        <taxon>Bivalvia</taxon>
        <taxon>Autobranchia</taxon>
        <taxon>Pteriomorphia</taxon>
        <taxon>Mytilida</taxon>
        <taxon>Mytiloidea</taxon>
        <taxon>Mytilidae</taxon>
        <taxon>Mytilinae</taxon>
        <taxon>Mytilus</taxon>
    </lineage>
</organism>
<keyword evidence="2" id="KW-1185">Reference proteome</keyword>
<protein>
    <submittedName>
        <fullName evidence="1">Uncharacterized protein</fullName>
    </submittedName>
</protein>
<dbReference type="OrthoDB" id="10605638at2759"/>
<evidence type="ECO:0000313" key="2">
    <source>
        <dbReference type="Proteomes" id="UP000683360"/>
    </source>
</evidence>
<name>A0A8S3S1S9_MYTED</name>
<sequence>MEQKSDNMLEFRLSKDRVGKTSLVRRLLGQDINNVESTDGIDINKTCQIRKSDGEWIVGNVEAEMDKIKERILRVVNIEGNEPDVDVRRPSEADVLKTENTPNSRNSYEDHFHSTLHLDKIKPDQFKDRTGTLDNIKSEIANNQLYKKII</sequence>
<dbReference type="AlphaFoldDB" id="A0A8S3S1S9"/>
<reference evidence="1" key="1">
    <citation type="submission" date="2021-03" db="EMBL/GenBank/DDBJ databases">
        <authorList>
            <person name="Bekaert M."/>
        </authorList>
    </citation>
    <scope>NUCLEOTIDE SEQUENCE</scope>
</reference>
<evidence type="ECO:0000313" key="1">
    <source>
        <dbReference type="EMBL" id="CAG2212928.1"/>
    </source>
</evidence>